<dbReference type="Pfam" id="PF00026">
    <property type="entry name" value="Asp"/>
    <property type="match status" value="1"/>
</dbReference>
<accession>A0A8B9NF81</accession>
<dbReference type="InterPro" id="IPR001461">
    <property type="entry name" value="Aspartic_peptidase_A1"/>
</dbReference>
<protein>
    <recommendedName>
        <fullName evidence="2">Peptidase A1 domain-containing protein</fullName>
    </recommendedName>
</protein>
<organism evidence="3 4">
    <name type="scientific">Accipiter nisus</name>
    <name type="common">Eurasian sparrowhawk</name>
    <dbReference type="NCBI Taxonomy" id="211598"/>
    <lineage>
        <taxon>Eukaryota</taxon>
        <taxon>Metazoa</taxon>
        <taxon>Chordata</taxon>
        <taxon>Craniata</taxon>
        <taxon>Vertebrata</taxon>
        <taxon>Euteleostomi</taxon>
        <taxon>Archelosauria</taxon>
        <taxon>Archosauria</taxon>
        <taxon>Dinosauria</taxon>
        <taxon>Saurischia</taxon>
        <taxon>Theropoda</taxon>
        <taxon>Coelurosauria</taxon>
        <taxon>Aves</taxon>
        <taxon>Neognathae</taxon>
        <taxon>Neoaves</taxon>
        <taxon>Telluraves</taxon>
        <taxon>Accipitrimorphae</taxon>
        <taxon>Accipitriformes</taxon>
        <taxon>Accipitridae</taxon>
        <taxon>Accipitrinae</taxon>
        <taxon>Accipiter</taxon>
    </lineage>
</organism>
<name>A0A8B9NF81_9AVES</name>
<proteinExistence type="inferred from homology"/>
<reference evidence="3" key="2">
    <citation type="submission" date="2025-09" db="UniProtKB">
        <authorList>
            <consortium name="Ensembl"/>
        </authorList>
    </citation>
    <scope>IDENTIFICATION</scope>
</reference>
<dbReference type="AlphaFoldDB" id="A0A8B9NF81"/>
<evidence type="ECO:0000313" key="3">
    <source>
        <dbReference type="Ensembl" id="ENSANIP00000022999.1"/>
    </source>
</evidence>
<dbReference type="PANTHER" id="PTHR47966:SF51">
    <property type="entry name" value="BETA-SITE APP-CLEAVING ENZYME, ISOFORM A-RELATED"/>
    <property type="match status" value="1"/>
</dbReference>
<dbReference type="GO" id="GO:0006508">
    <property type="term" value="P:proteolysis"/>
    <property type="evidence" value="ECO:0007669"/>
    <property type="project" value="InterPro"/>
</dbReference>
<dbReference type="Ensembl" id="ENSANIT00000023767.1">
    <property type="protein sequence ID" value="ENSANIP00000022999.1"/>
    <property type="gene ID" value="ENSANIG00000015651.1"/>
</dbReference>
<dbReference type="Proteomes" id="UP000694541">
    <property type="component" value="Unplaced"/>
</dbReference>
<feature type="domain" description="Peptidase A1" evidence="2">
    <location>
        <begin position="1"/>
        <end position="73"/>
    </location>
</feature>
<evidence type="ECO:0000256" key="1">
    <source>
        <dbReference type="ARBA" id="ARBA00007447"/>
    </source>
</evidence>
<sequence>MSPSVSPCPNCPCPPPLSHVPIRVSQWGSPTCISGFMALDVPPPAGPLWILGDVFLTRHYAVFDRDLNRIGLAPSK</sequence>
<dbReference type="InterPro" id="IPR021109">
    <property type="entry name" value="Peptidase_aspartic_dom_sf"/>
</dbReference>
<dbReference type="GO" id="GO:0004190">
    <property type="term" value="F:aspartic-type endopeptidase activity"/>
    <property type="evidence" value="ECO:0007669"/>
    <property type="project" value="InterPro"/>
</dbReference>
<dbReference type="InterPro" id="IPR033121">
    <property type="entry name" value="PEPTIDASE_A1"/>
</dbReference>
<reference evidence="3" key="1">
    <citation type="submission" date="2025-08" db="UniProtKB">
        <authorList>
            <consortium name="Ensembl"/>
        </authorList>
    </citation>
    <scope>IDENTIFICATION</scope>
</reference>
<dbReference type="Gene3D" id="2.40.70.10">
    <property type="entry name" value="Acid Proteases"/>
    <property type="match status" value="1"/>
</dbReference>
<dbReference type="PANTHER" id="PTHR47966">
    <property type="entry name" value="BETA-SITE APP-CLEAVING ENZYME, ISOFORM A-RELATED"/>
    <property type="match status" value="1"/>
</dbReference>
<dbReference type="PROSITE" id="PS51767">
    <property type="entry name" value="PEPTIDASE_A1"/>
    <property type="match status" value="1"/>
</dbReference>
<comment type="similarity">
    <text evidence="1">Belongs to the peptidase A1 family.</text>
</comment>
<evidence type="ECO:0000259" key="2">
    <source>
        <dbReference type="PROSITE" id="PS51767"/>
    </source>
</evidence>
<evidence type="ECO:0000313" key="4">
    <source>
        <dbReference type="Proteomes" id="UP000694541"/>
    </source>
</evidence>
<keyword evidence="4" id="KW-1185">Reference proteome</keyword>
<dbReference type="SUPFAM" id="SSF50630">
    <property type="entry name" value="Acid proteases"/>
    <property type="match status" value="1"/>
</dbReference>